<evidence type="ECO:0000313" key="1">
    <source>
        <dbReference type="EMBL" id="PPQ68604.1"/>
    </source>
</evidence>
<organism evidence="1 2">
    <name type="scientific">Gymnopilus dilepis</name>
    <dbReference type="NCBI Taxonomy" id="231916"/>
    <lineage>
        <taxon>Eukaryota</taxon>
        <taxon>Fungi</taxon>
        <taxon>Dikarya</taxon>
        <taxon>Basidiomycota</taxon>
        <taxon>Agaricomycotina</taxon>
        <taxon>Agaricomycetes</taxon>
        <taxon>Agaricomycetidae</taxon>
        <taxon>Agaricales</taxon>
        <taxon>Agaricineae</taxon>
        <taxon>Hymenogastraceae</taxon>
        <taxon>Gymnopilus</taxon>
    </lineage>
</organism>
<dbReference type="AlphaFoldDB" id="A0A409VQS6"/>
<reference evidence="1 2" key="1">
    <citation type="journal article" date="2018" name="Evol. Lett.">
        <title>Horizontal gene cluster transfer increased hallucinogenic mushroom diversity.</title>
        <authorList>
            <person name="Reynolds H.T."/>
            <person name="Vijayakumar V."/>
            <person name="Gluck-Thaler E."/>
            <person name="Korotkin H.B."/>
            <person name="Matheny P.B."/>
            <person name="Slot J.C."/>
        </authorList>
    </citation>
    <scope>NUCLEOTIDE SEQUENCE [LARGE SCALE GENOMIC DNA]</scope>
    <source>
        <strain evidence="1 2">SRW20</strain>
    </source>
</reference>
<dbReference type="InParanoid" id="A0A409VQS6"/>
<gene>
    <name evidence="1" type="ORF">CVT26_003393</name>
</gene>
<dbReference type="EMBL" id="NHYE01005592">
    <property type="protein sequence ID" value="PPQ68604.1"/>
    <property type="molecule type" value="Genomic_DNA"/>
</dbReference>
<accession>A0A409VQS6</accession>
<dbReference type="Proteomes" id="UP000284706">
    <property type="component" value="Unassembled WGS sequence"/>
</dbReference>
<sequence length="159" mass="17657">MNVMQSGLEGVTVDVGRRALRHRSLVGVIRVGHADTVTVLLAACGRTGSLACRAHCPHAKREVFERSSQRFVLIRGKLLALRDSRGRMRRLARDPLLAKDPPSRRGVFPLSHMCATLVQRLRVIQRPFEALSPLCLGPIAPQWSLELVRGTEMEAMETS</sequence>
<protein>
    <submittedName>
        <fullName evidence="1">Uncharacterized protein</fullName>
    </submittedName>
</protein>
<evidence type="ECO:0000313" key="2">
    <source>
        <dbReference type="Proteomes" id="UP000284706"/>
    </source>
</evidence>
<comment type="caution">
    <text evidence="1">The sequence shown here is derived from an EMBL/GenBank/DDBJ whole genome shotgun (WGS) entry which is preliminary data.</text>
</comment>
<name>A0A409VQS6_9AGAR</name>
<proteinExistence type="predicted"/>
<keyword evidence="2" id="KW-1185">Reference proteome</keyword>